<sequence>MFTNDEAPHSALTHLHSQRGGWALAQPGPAPIQSQQVTSSAAGLEEQRSDKRERYLRRASLTARAAPRWYEQVAGTAPELRHWKPGAGTQLSCLSRLVNNLTTKK</sequence>
<dbReference type="AlphaFoldDB" id="A0AAD7WBW5"/>
<gene>
    <name evidence="2" type="ORF">AAFF_G00098350</name>
</gene>
<feature type="compositionally biased region" description="Polar residues" evidence="1">
    <location>
        <begin position="32"/>
        <end position="41"/>
    </location>
</feature>
<dbReference type="Proteomes" id="UP001221898">
    <property type="component" value="Unassembled WGS sequence"/>
</dbReference>
<dbReference type="EMBL" id="JAINUG010000164">
    <property type="protein sequence ID" value="KAJ8390915.1"/>
    <property type="molecule type" value="Genomic_DNA"/>
</dbReference>
<name>A0AAD7WBW5_9TELE</name>
<accession>A0AAD7WBW5</accession>
<organism evidence="2 3">
    <name type="scientific">Aldrovandia affinis</name>
    <dbReference type="NCBI Taxonomy" id="143900"/>
    <lineage>
        <taxon>Eukaryota</taxon>
        <taxon>Metazoa</taxon>
        <taxon>Chordata</taxon>
        <taxon>Craniata</taxon>
        <taxon>Vertebrata</taxon>
        <taxon>Euteleostomi</taxon>
        <taxon>Actinopterygii</taxon>
        <taxon>Neopterygii</taxon>
        <taxon>Teleostei</taxon>
        <taxon>Notacanthiformes</taxon>
        <taxon>Halosauridae</taxon>
        <taxon>Aldrovandia</taxon>
    </lineage>
</organism>
<comment type="caution">
    <text evidence="2">The sequence shown here is derived from an EMBL/GenBank/DDBJ whole genome shotgun (WGS) entry which is preliminary data.</text>
</comment>
<evidence type="ECO:0000313" key="3">
    <source>
        <dbReference type="Proteomes" id="UP001221898"/>
    </source>
</evidence>
<feature type="region of interest" description="Disordered" evidence="1">
    <location>
        <begin position="1"/>
        <end position="53"/>
    </location>
</feature>
<reference evidence="2" key="1">
    <citation type="journal article" date="2023" name="Science">
        <title>Genome structures resolve the early diversification of teleost fishes.</title>
        <authorList>
            <person name="Parey E."/>
            <person name="Louis A."/>
            <person name="Montfort J."/>
            <person name="Bouchez O."/>
            <person name="Roques C."/>
            <person name="Iampietro C."/>
            <person name="Lluch J."/>
            <person name="Castinel A."/>
            <person name="Donnadieu C."/>
            <person name="Desvignes T."/>
            <person name="Floi Bucao C."/>
            <person name="Jouanno E."/>
            <person name="Wen M."/>
            <person name="Mejri S."/>
            <person name="Dirks R."/>
            <person name="Jansen H."/>
            <person name="Henkel C."/>
            <person name="Chen W.J."/>
            <person name="Zahm M."/>
            <person name="Cabau C."/>
            <person name="Klopp C."/>
            <person name="Thompson A.W."/>
            <person name="Robinson-Rechavi M."/>
            <person name="Braasch I."/>
            <person name="Lecointre G."/>
            <person name="Bobe J."/>
            <person name="Postlethwait J.H."/>
            <person name="Berthelot C."/>
            <person name="Roest Crollius H."/>
            <person name="Guiguen Y."/>
        </authorList>
    </citation>
    <scope>NUCLEOTIDE SEQUENCE</scope>
    <source>
        <strain evidence="2">NC1722</strain>
    </source>
</reference>
<evidence type="ECO:0000256" key="1">
    <source>
        <dbReference type="SAM" id="MobiDB-lite"/>
    </source>
</evidence>
<proteinExistence type="predicted"/>
<keyword evidence="3" id="KW-1185">Reference proteome</keyword>
<evidence type="ECO:0000313" key="2">
    <source>
        <dbReference type="EMBL" id="KAJ8390915.1"/>
    </source>
</evidence>
<protein>
    <submittedName>
        <fullName evidence="2">Uncharacterized protein</fullName>
    </submittedName>
</protein>